<evidence type="ECO:0000313" key="2">
    <source>
        <dbReference type="Proteomes" id="UP001273531"/>
    </source>
</evidence>
<keyword evidence="2" id="KW-1185">Reference proteome</keyword>
<dbReference type="EMBL" id="JAWJEJ010000001">
    <property type="protein sequence ID" value="MDV3455524.1"/>
    <property type="molecule type" value="Genomic_DNA"/>
</dbReference>
<evidence type="ECO:0008006" key="3">
    <source>
        <dbReference type="Google" id="ProtNLM"/>
    </source>
</evidence>
<sequence length="135" mass="15081">MKIYHAHDMYMCMATQLHGARSSRLVVLVSPAEKQRIAASAAAADMTVSDYLRTAAERYSEPSEAEQMLMRELLTQLEAANASTERAFAALEAQQVRAETFDEDAYRTKVRAELQARTDIDWDALGHALSSEARQ</sequence>
<organism evidence="1 2">
    <name type="scientific">Sphingomonas agrestis</name>
    <dbReference type="NCBI Taxonomy" id="3080540"/>
    <lineage>
        <taxon>Bacteria</taxon>
        <taxon>Pseudomonadati</taxon>
        <taxon>Pseudomonadota</taxon>
        <taxon>Alphaproteobacteria</taxon>
        <taxon>Sphingomonadales</taxon>
        <taxon>Sphingomonadaceae</taxon>
        <taxon>Sphingomonas</taxon>
    </lineage>
</organism>
<gene>
    <name evidence="1" type="ORF">RZN05_00900</name>
</gene>
<reference evidence="1 2" key="1">
    <citation type="submission" date="2023-10" db="EMBL/GenBank/DDBJ databases">
        <title>Sphingomonas sp. HF-S4 16S ribosomal RNA gene Genome sequencing and assembly.</title>
        <authorList>
            <person name="Lee H."/>
        </authorList>
    </citation>
    <scope>NUCLEOTIDE SEQUENCE [LARGE SCALE GENOMIC DNA]</scope>
    <source>
        <strain evidence="1 2">HF-S4</strain>
    </source>
</reference>
<dbReference type="InterPro" id="IPR053842">
    <property type="entry name" value="NikA-like"/>
</dbReference>
<protein>
    <recommendedName>
        <fullName evidence="3">CopG family transcriptional regulator</fullName>
    </recommendedName>
</protein>
<evidence type="ECO:0000313" key="1">
    <source>
        <dbReference type="EMBL" id="MDV3455524.1"/>
    </source>
</evidence>
<proteinExistence type="predicted"/>
<accession>A0ABU3Y2A7</accession>
<dbReference type="Pfam" id="PF21983">
    <property type="entry name" value="NikA-like"/>
    <property type="match status" value="1"/>
</dbReference>
<comment type="caution">
    <text evidence="1">The sequence shown here is derived from an EMBL/GenBank/DDBJ whole genome shotgun (WGS) entry which is preliminary data.</text>
</comment>
<name>A0ABU3Y2A7_9SPHN</name>
<dbReference type="RefSeq" id="WP_317224745.1">
    <property type="nucleotide sequence ID" value="NZ_JAWJEJ010000001.1"/>
</dbReference>
<dbReference type="Proteomes" id="UP001273531">
    <property type="component" value="Unassembled WGS sequence"/>
</dbReference>